<dbReference type="EMBL" id="MGGW01000005">
    <property type="protein sequence ID" value="OGM55072.1"/>
    <property type="molecule type" value="Genomic_DNA"/>
</dbReference>
<protein>
    <recommendedName>
        <fullName evidence="1">THIF-type NAD/FAD binding fold domain-containing protein</fullName>
    </recommendedName>
</protein>
<dbReference type="Gene3D" id="3.40.50.720">
    <property type="entry name" value="NAD(P)-binding Rossmann-like Domain"/>
    <property type="match status" value="1"/>
</dbReference>
<dbReference type="SUPFAM" id="SSF69572">
    <property type="entry name" value="Activating enzymes of the ubiquitin-like proteins"/>
    <property type="match status" value="1"/>
</dbReference>
<evidence type="ECO:0000259" key="1">
    <source>
        <dbReference type="Pfam" id="PF00899"/>
    </source>
</evidence>
<feature type="domain" description="THIF-type NAD/FAD binding fold" evidence="1">
    <location>
        <begin position="107"/>
        <end position="245"/>
    </location>
</feature>
<gene>
    <name evidence="2" type="ORF">A3E44_04090</name>
</gene>
<dbReference type="GO" id="GO:0008641">
    <property type="term" value="F:ubiquitin-like modifier activating enzyme activity"/>
    <property type="evidence" value="ECO:0007669"/>
    <property type="project" value="InterPro"/>
</dbReference>
<dbReference type="Proteomes" id="UP000178603">
    <property type="component" value="Unassembled WGS sequence"/>
</dbReference>
<evidence type="ECO:0000313" key="2">
    <source>
        <dbReference type="EMBL" id="OGM55072.1"/>
    </source>
</evidence>
<dbReference type="GO" id="GO:0061504">
    <property type="term" value="P:cyclic threonylcarbamoyladenosine biosynthetic process"/>
    <property type="evidence" value="ECO:0007669"/>
    <property type="project" value="TreeGrafter"/>
</dbReference>
<name>A0A1F8ATL0_9BACT</name>
<dbReference type="InterPro" id="IPR035985">
    <property type="entry name" value="Ubiquitin-activating_enz"/>
</dbReference>
<comment type="caution">
    <text evidence="2">The sequence shown here is derived from an EMBL/GenBank/DDBJ whole genome shotgun (WGS) entry which is preliminary data.</text>
</comment>
<evidence type="ECO:0000313" key="3">
    <source>
        <dbReference type="Proteomes" id="UP000178603"/>
    </source>
</evidence>
<dbReference type="InterPro" id="IPR000594">
    <property type="entry name" value="ThiF_NAD_FAD-bd"/>
</dbReference>
<dbReference type="InterPro" id="IPR045886">
    <property type="entry name" value="ThiF/MoeB/HesA"/>
</dbReference>
<reference evidence="2 3" key="1">
    <citation type="journal article" date="2016" name="Nat. Commun.">
        <title>Thousands of microbial genomes shed light on interconnected biogeochemical processes in an aquifer system.</title>
        <authorList>
            <person name="Anantharaman K."/>
            <person name="Brown C.T."/>
            <person name="Hug L.A."/>
            <person name="Sharon I."/>
            <person name="Castelle C.J."/>
            <person name="Probst A.J."/>
            <person name="Thomas B.C."/>
            <person name="Singh A."/>
            <person name="Wilkins M.J."/>
            <person name="Karaoz U."/>
            <person name="Brodie E.L."/>
            <person name="Williams K.H."/>
            <person name="Hubbard S.S."/>
            <person name="Banfield J.F."/>
        </authorList>
    </citation>
    <scope>NUCLEOTIDE SEQUENCE [LARGE SCALE GENOMIC DNA]</scope>
</reference>
<dbReference type="Pfam" id="PF00899">
    <property type="entry name" value="ThiF"/>
    <property type="match status" value="1"/>
</dbReference>
<proteinExistence type="predicted"/>
<dbReference type="GO" id="GO:0061503">
    <property type="term" value="F:tRNA threonylcarbamoyladenosine dehydratase"/>
    <property type="evidence" value="ECO:0007669"/>
    <property type="project" value="TreeGrafter"/>
</dbReference>
<organism evidence="2 3">
    <name type="scientific">Candidatus Woesebacteria bacterium RIFCSPHIGHO2_12_FULL_41_24</name>
    <dbReference type="NCBI Taxonomy" id="1802510"/>
    <lineage>
        <taxon>Bacteria</taxon>
        <taxon>Candidatus Woeseibacteriota</taxon>
    </lineage>
</organism>
<dbReference type="AlphaFoldDB" id="A0A1F8ATL0"/>
<dbReference type="PANTHER" id="PTHR43267:SF3">
    <property type="entry name" value="THIF PROTEIN"/>
    <property type="match status" value="1"/>
</dbReference>
<accession>A0A1F8ATL0</accession>
<dbReference type="PANTHER" id="PTHR43267">
    <property type="entry name" value="TRNA THREONYLCARBAMOYLADENOSINE DEHYDRATASE"/>
    <property type="match status" value="1"/>
</dbReference>
<sequence>MGRKKLDFDTTKPFILFEGDYSAGDLKRLTNYPIWQKVDVFELQLKELFAINNARFMFRHDFAKLRDNFVKKRLADNNKSGNWIYYPWNGILTHQVTASELYWLRTNRNRNLITTVEQQRLSKAVIGVVGLSIGSSFVHNFVQQGIGHTLKLAEYDVLETTNLNRINAPIYYLGLPKIQMSTRQIYELNPYINLVLYSDGINESNLDDFINFGGRTQLIFEAIDDLKMKIRIRIAAKKLGIPVIMFTNLGDIVMVDIERYDLDRAMPLFNGVVDNMPEKILSTEINKKNINRFVTRLVGIKNTPPRALKSLKLIGRELVGRPQLSSTVNVSGGLAAYLARLVILENKIGSGRYIFKFGDLFN</sequence>